<protein>
    <submittedName>
        <fullName evidence="2">Uncharacterized protein</fullName>
    </submittedName>
</protein>
<name>A0A654U8H4_MYCTX</name>
<proteinExistence type="predicted"/>
<dbReference type="AlphaFoldDB" id="A0A654U8H4"/>
<feature type="region of interest" description="Disordered" evidence="1">
    <location>
        <begin position="1"/>
        <end position="69"/>
    </location>
</feature>
<evidence type="ECO:0000313" key="3">
    <source>
        <dbReference type="Proteomes" id="UP000046680"/>
    </source>
</evidence>
<feature type="compositionally biased region" description="Low complexity" evidence="1">
    <location>
        <begin position="33"/>
        <end position="52"/>
    </location>
</feature>
<gene>
    <name evidence="2" type="ORF">ERS007657_04472</name>
</gene>
<accession>A0A654U8H4</accession>
<feature type="compositionally biased region" description="Polar residues" evidence="1">
    <location>
        <begin position="17"/>
        <end position="32"/>
    </location>
</feature>
<dbReference type="Proteomes" id="UP000046680">
    <property type="component" value="Unassembled WGS sequence"/>
</dbReference>
<feature type="compositionally biased region" description="Polar residues" evidence="1">
    <location>
        <begin position="1"/>
        <end position="10"/>
    </location>
</feature>
<dbReference type="EMBL" id="CGCX01003170">
    <property type="protein sequence ID" value="CFS18988.1"/>
    <property type="molecule type" value="Genomic_DNA"/>
</dbReference>
<evidence type="ECO:0000313" key="2">
    <source>
        <dbReference type="EMBL" id="CFS18988.1"/>
    </source>
</evidence>
<reference evidence="2 3" key="1">
    <citation type="submission" date="2015-03" db="EMBL/GenBank/DDBJ databases">
        <authorList>
            <consortium name="Pathogen Informatics"/>
        </authorList>
    </citation>
    <scope>NUCLEOTIDE SEQUENCE [LARGE SCALE GENOMIC DNA]</scope>
    <source>
        <strain evidence="2 3">C09601061</strain>
    </source>
</reference>
<sequence length="69" mass="6796">MGLHVSTITCPSAPMVSKTSPILASRSGSVNPSASSISTGTASSLATSAAPANRARMPSCSLAPPDKHS</sequence>
<evidence type="ECO:0000256" key="1">
    <source>
        <dbReference type="SAM" id="MobiDB-lite"/>
    </source>
</evidence>
<organism evidence="2 3">
    <name type="scientific">Mycobacterium tuberculosis</name>
    <dbReference type="NCBI Taxonomy" id="1773"/>
    <lineage>
        <taxon>Bacteria</taxon>
        <taxon>Bacillati</taxon>
        <taxon>Actinomycetota</taxon>
        <taxon>Actinomycetes</taxon>
        <taxon>Mycobacteriales</taxon>
        <taxon>Mycobacteriaceae</taxon>
        <taxon>Mycobacterium</taxon>
        <taxon>Mycobacterium tuberculosis complex</taxon>
    </lineage>
</organism>